<reference evidence="2 3" key="1">
    <citation type="submission" date="2016-04" db="EMBL/GenBank/DDBJ databases">
        <title>A degradative enzymes factory behind the ericoid mycorrhizal symbiosis.</title>
        <authorList>
            <consortium name="DOE Joint Genome Institute"/>
            <person name="Martino E."/>
            <person name="Morin E."/>
            <person name="Grelet G."/>
            <person name="Kuo A."/>
            <person name="Kohler A."/>
            <person name="Daghino S."/>
            <person name="Barry K."/>
            <person name="Choi C."/>
            <person name="Cichocki N."/>
            <person name="Clum A."/>
            <person name="Copeland A."/>
            <person name="Hainaut M."/>
            <person name="Haridas S."/>
            <person name="Labutti K."/>
            <person name="Lindquist E."/>
            <person name="Lipzen A."/>
            <person name="Khouja H.-R."/>
            <person name="Murat C."/>
            <person name="Ohm R."/>
            <person name="Olson A."/>
            <person name="Spatafora J."/>
            <person name="Veneault-Fourrey C."/>
            <person name="Henrissat B."/>
            <person name="Grigoriev I."/>
            <person name="Martin F."/>
            <person name="Perotto S."/>
        </authorList>
    </citation>
    <scope>NUCLEOTIDE SEQUENCE [LARGE SCALE GENOMIC DNA]</scope>
    <source>
        <strain evidence="2 3">E</strain>
    </source>
</reference>
<evidence type="ECO:0000313" key="2">
    <source>
        <dbReference type="EMBL" id="PMD50255.1"/>
    </source>
</evidence>
<gene>
    <name evidence="2" type="ORF">K444DRAFT_263309</name>
</gene>
<accession>A0A2J6SHK5</accession>
<keyword evidence="3" id="KW-1185">Reference proteome</keyword>
<sequence>MKAVIGACSAATRRGLSSTSAADFREIEMTRALSPARPQRSRPRYSSTRAPEHQEHQEHQGIRASGHQGIRASGHQGIRASGHQGIRASGHQGIRASGHQGIRASGHQGIRASGHQGIRAPEHQSIRSTAPRHTCRLMNRHQLLRAALEIARSEQSFKRSKRSKRLPEGSSTSRMLATATARPRGCRISCTSIRNGTVDHAPPERQSTTASCGLGCEIAASRGGLKHCRRVSVAMWFKP</sequence>
<evidence type="ECO:0000313" key="3">
    <source>
        <dbReference type="Proteomes" id="UP000235371"/>
    </source>
</evidence>
<proteinExistence type="predicted"/>
<feature type="region of interest" description="Disordered" evidence="1">
    <location>
        <begin position="153"/>
        <end position="179"/>
    </location>
</feature>
<dbReference type="EMBL" id="KZ613913">
    <property type="protein sequence ID" value="PMD50255.1"/>
    <property type="molecule type" value="Genomic_DNA"/>
</dbReference>
<dbReference type="RefSeq" id="XP_024727159.1">
    <property type="nucleotide sequence ID" value="XM_024871425.1"/>
</dbReference>
<protein>
    <submittedName>
        <fullName evidence="2">Uncharacterized protein</fullName>
    </submittedName>
</protein>
<dbReference type="AlphaFoldDB" id="A0A2J6SHK5"/>
<name>A0A2J6SHK5_9HELO</name>
<dbReference type="InParanoid" id="A0A2J6SHK5"/>
<dbReference type="GeneID" id="36579507"/>
<evidence type="ECO:0000256" key="1">
    <source>
        <dbReference type="SAM" id="MobiDB-lite"/>
    </source>
</evidence>
<organism evidence="2 3">
    <name type="scientific">Hyaloscypha bicolor E</name>
    <dbReference type="NCBI Taxonomy" id="1095630"/>
    <lineage>
        <taxon>Eukaryota</taxon>
        <taxon>Fungi</taxon>
        <taxon>Dikarya</taxon>
        <taxon>Ascomycota</taxon>
        <taxon>Pezizomycotina</taxon>
        <taxon>Leotiomycetes</taxon>
        <taxon>Helotiales</taxon>
        <taxon>Hyaloscyphaceae</taxon>
        <taxon>Hyaloscypha</taxon>
        <taxon>Hyaloscypha bicolor</taxon>
    </lineage>
</organism>
<feature type="compositionally biased region" description="Basic and acidic residues" evidence="1">
    <location>
        <begin position="50"/>
        <end position="61"/>
    </location>
</feature>
<dbReference type="Proteomes" id="UP000235371">
    <property type="component" value="Unassembled WGS sequence"/>
</dbReference>
<dbReference type="OrthoDB" id="9219292at2759"/>
<feature type="region of interest" description="Disordered" evidence="1">
    <location>
        <begin position="29"/>
        <end position="132"/>
    </location>
</feature>